<evidence type="ECO:0000256" key="7">
    <source>
        <dbReference type="SAM" id="Phobius"/>
    </source>
</evidence>
<keyword evidence="4 7" id="KW-0812">Transmembrane</keyword>
<evidence type="ECO:0000313" key="9">
    <source>
        <dbReference type="EMBL" id="MFC3862868.1"/>
    </source>
</evidence>
<dbReference type="SUPFAM" id="SSF103473">
    <property type="entry name" value="MFS general substrate transporter"/>
    <property type="match status" value="1"/>
</dbReference>
<dbReference type="InterPro" id="IPR036259">
    <property type="entry name" value="MFS_trans_sf"/>
</dbReference>
<gene>
    <name evidence="9" type="ORF">ACFOPQ_19065</name>
</gene>
<feature type="transmembrane region" description="Helical" evidence="7">
    <location>
        <begin position="100"/>
        <end position="121"/>
    </location>
</feature>
<keyword evidence="6 7" id="KW-0472">Membrane</keyword>
<organism evidence="9 10">
    <name type="scientific">Deinococcus antarcticus</name>
    <dbReference type="NCBI Taxonomy" id="1298767"/>
    <lineage>
        <taxon>Bacteria</taxon>
        <taxon>Thermotogati</taxon>
        <taxon>Deinococcota</taxon>
        <taxon>Deinococci</taxon>
        <taxon>Deinococcales</taxon>
        <taxon>Deinococcaceae</taxon>
        <taxon>Deinococcus</taxon>
    </lineage>
</organism>
<dbReference type="PROSITE" id="PS50850">
    <property type="entry name" value="MFS"/>
    <property type="match status" value="1"/>
</dbReference>
<feature type="transmembrane region" description="Helical" evidence="7">
    <location>
        <begin position="264"/>
        <end position="282"/>
    </location>
</feature>
<keyword evidence="10" id="KW-1185">Reference proteome</keyword>
<reference evidence="10" key="1">
    <citation type="journal article" date="2019" name="Int. J. Syst. Evol. Microbiol.">
        <title>The Global Catalogue of Microorganisms (GCM) 10K type strain sequencing project: providing services to taxonomists for standard genome sequencing and annotation.</title>
        <authorList>
            <consortium name="The Broad Institute Genomics Platform"/>
            <consortium name="The Broad Institute Genome Sequencing Center for Infectious Disease"/>
            <person name="Wu L."/>
            <person name="Ma J."/>
        </authorList>
    </citation>
    <scope>NUCLEOTIDE SEQUENCE [LARGE SCALE GENOMIC DNA]</scope>
    <source>
        <strain evidence="10">CCTCC AB 2013263</strain>
    </source>
</reference>
<dbReference type="RefSeq" id="WP_380080805.1">
    <property type="nucleotide sequence ID" value="NZ_JBHRZF010000217.1"/>
</dbReference>
<evidence type="ECO:0000256" key="1">
    <source>
        <dbReference type="ARBA" id="ARBA00004127"/>
    </source>
</evidence>
<feature type="transmembrane region" description="Helical" evidence="7">
    <location>
        <begin position="133"/>
        <end position="152"/>
    </location>
</feature>
<dbReference type="Proteomes" id="UP001595748">
    <property type="component" value="Unassembled WGS sequence"/>
</dbReference>
<dbReference type="InterPro" id="IPR051788">
    <property type="entry name" value="MFS_Transporter"/>
</dbReference>
<comment type="caution">
    <text evidence="9">The sequence shown here is derived from an EMBL/GenBank/DDBJ whole genome shotgun (WGS) entry which is preliminary data.</text>
</comment>
<dbReference type="InterPro" id="IPR011701">
    <property type="entry name" value="MFS"/>
</dbReference>
<evidence type="ECO:0000313" key="10">
    <source>
        <dbReference type="Proteomes" id="UP001595748"/>
    </source>
</evidence>
<dbReference type="EMBL" id="JBHRZF010000217">
    <property type="protein sequence ID" value="MFC3862868.1"/>
    <property type="molecule type" value="Genomic_DNA"/>
</dbReference>
<dbReference type="Gene3D" id="1.20.1250.20">
    <property type="entry name" value="MFS general substrate transporter like domains"/>
    <property type="match status" value="2"/>
</dbReference>
<feature type="transmembrane region" description="Helical" evidence="7">
    <location>
        <begin position="45"/>
        <end position="69"/>
    </location>
</feature>
<feature type="domain" description="Major facilitator superfamily (MFS) profile" evidence="8">
    <location>
        <begin position="6"/>
        <end position="367"/>
    </location>
</feature>
<evidence type="ECO:0000259" key="8">
    <source>
        <dbReference type="PROSITE" id="PS50850"/>
    </source>
</evidence>
<comment type="subcellular location">
    <subcellularLocation>
        <location evidence="1">Endomembrane system</location>
        <topology evidence="1">Multi-pass membrane protein</topology>
    </subcellularLocation>
</comment>
<dbReference type="InterPro" id="IPR020846">
    <property type="entry name" value="MFS_dom"/>
</dbReference>
<feature type="transmembrane region" description="Helical" evidence="7">
    <location>
        <begin position="234"/>
        <end position="252"/>
    </location>
</feature>
<feature type="transmembrane region" description="Helical" evidence="7">
    <location>
        <begin position="288"/>
        <end position="308"/>
    </location>
</feature>
<name>A0ABV8AF83_9DEIO</name>
<feature type="transmembrane region" description="Helical" evidence="7">
    <location>
        <begin position="158"/>
        <end position="179"/>
    </location>
</feature>
<accession>A0ABV8AF83</accession>
<evidence type="ECO:0000256" key="5">
    <source>
        <dbReference type="ARBA" id="ARBA00022989"/>
    </source>
</evidence>
<protein>
    <submittedName>
        <fullName evidence="9">MFS transporter</fullName>
    </submittedName>
</protein>
<dbReference type="PANTHER" id="PTHR23514">
    <property type="entry name" value="BYPASS OF STOP CODON PROTEIN 6"/>
    <property type="match status" value="1"/>
</dbReference>
<feature type="transmembrane region" description="Helical" evidence="7">
    <location>
        <begin position="346"/>
        <end position="366"/>
    </location>
</feature>
<feature type="transmembrane region" description="Helical" evidence="7">
    <location>
        <begin position="76"/>
        <end position="94"/>
    </location>
</feature>
<sequence length="377" mass="39211">MSHSRTASTLLLPGLLAFLTLGVLQAVYGPAFPFFQRKFGVNVEGVALIASVHFVGSAVAPLLTGVALTRFSARRVANTGILTLLLGVALIAAAQNWNVALLGALVGGLGLGVQSAVLNTAYASLGTRPSNTVNAVFGLGSLLSPLLVMSTAPHSLSVPFVVIGALNLLTLGAVTQWNIPDVPRTPRTAPGQQGHVAVPFALMFSLLLCTYVALEVGFGAWIGTHLRSLNLPNPALIVSAYWAGLMTGRILTGLWGPGFQPRHLVLWAAVTATTTALLATLFPGQAAFAYVLAGVALGPIFPTALVWLSQELPPRLVPFLLVSGSVGGVISPSLIGWLHSQRGPQVIPATLLALALLLVTLALATSRLTRHAQPRRA</sequence>
<evidence type="ECO:0000256" key="6">
    <source>
        <dbReference type="ARBA" id="ARBA00023136"/>
    </source>
</evidence>
<keyword evidence="5 7" id="KW-1133">Transmembrane helix</keyword>
<feature type="transmembrane region" description="Helical" evidence="7">
    <location>
        <begin position="320"/>
        <end position="340"/>
    </location>
</feature>
<evidence type="ECO:0000256" key="2">
    <source>
        <dbReference type="ARBA" id="ARBA00008335"/>
    </source>
</evidence>
<feature type="transmembrane region" description="Helical" evidence="7">
    <location>
        <begin position="200"/>
        <end position="222"/>
    </location>
</feature>
<comment type="similarity">
    <text evidence="2">Belongs to the major facilitator superfamily.</text>
</comment>
<keyword evidence="3" id="KW-0813">Transport</keyword>
<dbReference type="Pfam" id="PF07690">
    <property type="entry name" value="MFS_1"/>
    <property type="match status" value="1"/>
</dbReference>
<evidence type="ECO:0000256" key="3">
    <source>
        <dbReference type="ARBA" id="ARBA00022448"/>
    </source>
</evidence>
<evidence type="ECO:0000256" key="4">
    <source>
        <dbReference type="ARBA" id="ARBA00022692"/>
    </source>
</evidence>
<proteinExistence type="inferred from homology"/>
<dbReference type="PANTHER" id="PTHR23514:SF3">
    <property type="entry name" value="BYPASS OF STOP CODON PROTEIN 6"/>
    <property type="match status" value="1"/>
</dbReference>